<proteinExistence type="predicted"/>
<keyword evidence="4" id="KW-1185">Reference proteome</keyword>
<dbReference type="AlphaFoldDB" id="A0A182QQA0"/>
<dbReference type="EnsemblMetazoa" id="AFAF014717-RA">
    <property type="protein sequence ID" value="AFAF014717-PA"/>
    <property type="gene ID" value="AFAF014717"/>
</dbReference>
<reference evidence="3" key="2">
    <citation type="submission" date="2020-05" db="UniProtKB">
        <authorList>
            <consortium name="EnsemblMetazoa"/>
        </authorList>
    </citation>
    <scope>IDENTIFICATION</scope>
    <source>
        <strain evidence="3">FAR1</strain>
    </source>
</reference>
<keyword evidence="2" id="KW-1133">Transmembrane helix</keyword>
<sequence length="145" mass="16160">MSERNHWTGRWRNHHHYHHQQAKMEGRKEGKKSAHNFARSFNININIITVMWSFSFAVRIIQSLPGQSRPGCKWISCPSGWVVRDGGGGGGGGGASVGLTRPGALHIVLLATRKDTTPGLFETQSLKLNQEIKRESFLNQGVFVL</sequence>
<keyword evidence="2" id="KW-0472">Membrane</keyword>
<protein>
    <submittedName>
        <fullName evidence="3">Uncharacterized protein</fullName>
    </submittedName>
</protein>
<name>A0A182QQA0_9DIPT</name>
<feature type="region of interest" description="Disordered" evidence="1">
    <location>
        <begin position="1"/>
        <end position="30"/>
    </location>
</feature>
<evidence type="ECO:0000256" key="1">
    <source>
        <dbReference type="SAM" id="MobiDB-lite"/>
    </source>
</evidence>
<feature type="transmembrane region" description="Helical" evidence="2">
    <location>
        <begin position="41"/>
        <end position="61"/>
    </location>
</feature>
<reference evidence="4" key="1">
    <citation type="submission" date="2014-01" db="EMBL/GenBank/DDBJ databases">
        <title>The Genome Sequence of Anopheles farauti FAR1 (V2).</title>
        <authorList>
            <consortium name="The Broad Institute Genomics Platform"/>
            <person name="Neafsey D.E."/>
            <person name="Besansky N."/>
            <person name="Howell P."/>
            <person name="Walton C."/>
            <person name="Young S.K."/>
            <person name="Zeng Q."/>
            <person name="Gargeya S."/>
            <person name="Fitzgerald M."/>
            <person name="Haas B."/>
            <person name="Abouelleil A."/>
            <person name="Allen A.W."/>
            <person name="Alvarado L."/>
            <person name="Arachchi H.M."/>
            <person name="Berlin A.M."/>
            <person name="Chapman S.B."/>
            <person name="Gainer-Dewar J."/>
            <person name="Goldberg J."/>
            <person name="Griggs A."/>
            <person name="Gujja S."/>
            <person name="Hansen M."/>
            <person name="Howarth C."/>
            <person name="Imamovic A."/>
            <person name="Ireland A."/>
            <person name="Larimer J."/>
            <person name="McCowan C."/>
            <person name="Murphy C."/>
            <person name="Pearson M."/>
            <person name="Poon T.W."/>
            <person name="Priest M."/>
            <person name="Roberts A."/>
            <person name="Saif S."/>
            <person name="Shea T."/>
            <person name="Sisk P."/>
            <person name="Sykes S."/>
            <person name="Wortman J."/>
            <person name="Nusbaum C."/>
            <person name="Birren B."/>
        </authorList>
    </citation>
    <scope>NUCLEOTIDE SEQUENCE [LARGE SCALE GENOMIC DNA]</scope>
    <source>
        <strain evidence="4">FAR1</strain>
    </source>
</reference>
<evidence type="ECO:0000313" key="3">
    <source>
        <dbReference type="EnsemblMetazoa" id="AFAF014717-PA"/>
    </source>
</evidence>
<evidence type="ECO:0000313" key="4">
    <source>
        <dbReference type="Proteomes" id="UP000075886"/>
    </source>
</evidence>
<feature type="compositionally biased region" description="Basic residues" evidence="1">
    <location>
        <begin position="7"/>
        <end position="21"/>
    </location>
</feature>
<dbReference type="EMBL" id="AXCN02000848">
    <property type="status" value="NOT_ANNOTATED_CDS"/>
    <property type="molecule type" value="Genomic_DNA"/>
</dbReference>
<accession>A0A182QQA0</accession>
<evidence type="ECO:0000256" key="2">
    <source>
        <dbReference type="SAM" id="Phobius"/>
    </source>
</evidence>
<organism evidence="3 4">
    <name type="scientific">Anopheles farauti</name>
    <dbReference type="NCBI Taxonomy" id="69004"/>
    <lineage>
        <taxon>Eukaryota</taxon>
        <taxon>Metazoa</taxon>
        <taxon>Ecdysozoa</taxon>
        <taxon>Arthropoda</taxon>
        <taxon>Hexapoda</taxon>
        <taxon>Insecta</taxon>
        <taxon>Pterygota</taxon>
        <taxon>Neoptera</taxon>
        <taxon>Endopterygota</taxon>
        <taxon>Diptera</taxon>
        <taxon>Nematocera</taxon>
        <taxon>Culicoidea</taxon>
        <taxon>Culicidae</taxon>
        <taxon>Anophelinae</taxon>
        <taxon>Anopheles</taxon>
    </lineage>
</organism>
<dbReference type="Proteomes" id="UP000075886">
    <property type="component" value="Unassembled WGS sequence"/>
</dbReference>
<dbReference type="VEuPathDB" id="VectorBase:AFAF014717"/>
<keyword evidence="2" id="KW-0812">Transmembrane</keyword>